<comment type="catalytic activity">
    <reaction evidence="15">
        <text>[GlcNAc-(1-&gt;4)-Mur2Ac(oyl-L-Ala-gamma-D-Glu-L-Lys-D-Ala-D-Ala)](n)-di-trans,octa-cis-undecaprenyl diphosphate + beta-D-GlcNAc-(1-&gt;4)-Mur2Ac(oyl-L-Ala-gamma-D-Glu-L-Lys-D-Ala-D-Ala)-di-trans,octa-cis-undecaprenyl diphosphate = [GlcNAc-(1-&gt;4)-Mur2Ac(oyl-L-Ala-gamma-D-Glu-L-Lys-D-Ala-D-Ala)](n+1)-di-trans,octa-cis-undecaprenyl diphosphate + di-trans,octa-cis-undecaprenyl diphosphate + H(+)</text>
        <dbReference type="Rhea" id="RHEA:23708"/>
        <dbReference type="Rhea" id="RHEA-COMP:9602"/>
        <dbReference type="Rhea" id="RHEA-COMP:9603"/>
        <dbReference type="ChEBI" id="CHEBI:15378"/>
        <dbReference type="ChEBI" id="CHEBI:58405"/>
        <dbReference type="ChEBI" id="CHEBI:60033"/>
        <dbReference type="ChEBI" id="CHEBI:78435"/>
        <dbReference type="EC" id="2.4.99.28"/>
    </reaction>
</comment>
<dbReference type="GO" id="GO:0008360">
    <property type="term" value="P:regulation of cell shape"/>
    <property type="evidence" value="ECO:0007669"/>
    <property type="project" value="UniProtKB-KW"/>
</dbReference>
<evidence type="ECO:0000256" key="14">
    <source>
        <dbReference type="ARBA" id="ARBA00044770"/>
    </source>
</evidence>
<feature type="transmembrane region" description="Helical" evidence="16">
    <location>
        <begin position="152"/>
        <end position="169"/>
    </location>
</feature>
<evidence type="ECO:0000256" key="16">
    <source>
        <dbReference type="SAM" id="Phobius"/>
    </source>
</evidence>
<dbReference type="GO" id="GO:0032153">
    <property type="term" value="C:cell division site"/>
    <property type="evidence" value="ECO:0007669"/>
    <property type="project" value="TreeGrafter"/>
</dbReference>
<dbReference type="GO" id="GO:0051301">
    <property type="term" value="P:cell division"/>
    <property type="evidence" value="ECO:0007669"/>
    <property type="project" value="InterPro"/>
</dbReference>
<evidence type="ECO:0000256" key="1">
    <source>
        <dbReference type="ARBA" id="ARBA00004141"/>
    </source>
</evidence>
<feature type="transmembrane region" description="Helical" evidence="16">
    <location>
        <begin position="42"/>
        <end position="59"/>
    </location>
</feature>
<keyword evidence="3" id="KW-0808">Transferase</keyword>
<keyword evidence="2" id="KW-0328">Glycosyltransferase</keyword>
<evidence type="ECO:0000256" key="11">
    <source>
        <dbReference type="ARBA" id="ARBA00038053"/>
    </source>
</evidence>
<keyword evidence="7 16" id="KW-1133">Transmembrane helix</keyword>
<dbReference type="GO" id="GO:0015648">
    <property type="term" value="F:lipid-linked peptidoglycan transporter activity"/>
    <property type="evidence" value="ECO:0007669"/>
    <property type="project" value="TreeGrafter"/>
</dbReference>
<feature type="transmembrane region" description="Helical" evidence="16">
    <location>
        <begin position="176"/>
        <end position="194"/>
    </location>
</feature>
<evidence type="ECO:0000256" key="5">
    <source>
        <dbReference type="ARBA" id="ARBA00022960"/>
    </source>
</evidence>
<dbReference type="Proteomes" id="UP000886070">
    <property type="component" value="Unassembled WGS sequence"/>
</dbReference>
<name>A0A7V5HYM0_UNCAE</name>
<evidence type="ECO:0000256" key="15">
    <source>
        <dbReference type="ARBA" id="ARBA00049902"/>
    </source>
</evidence>
<evidence type="ECO:0000256" key="7">
    <source>
        <dbReference type="ARBA" id="ARBA00022989"/>
    </source>
</evidence>
<keyword evidence="8 16" id="KW-0472">Membrane</keyword>
<evidence type="ECO:0000256" key="4">
    <source>
        <dbReference type="ARBA" id="ARBA00022692"/>
    </source>
</evidence>
<reference evidence="17" key="1">
    <citation type="journal article" date="2020" name="mSystems">
        <title>Genome- and Community-Level Interaction Insights into Carbon Utilization and Element Cycling Functions of Hydrothermarchaeota in Hydrothermal Sediment.</title>
        <authorList>
            <person name="Zhou Z."/>
            <person name="Liu Y."/>
            <person name="Xu W."/>
            <person name="Pan J."/>
            <person name="Luo Z.H."/>
            <person name="Li M."/>
        </authorList>
    </citation>
    <scope>NUCLEOTIDE SEQUENCE [LARGE SCALE GENOMIC DNA]</scope>
    <source>
        <strain evidence="17">HyVt-92</strain>
    </source>
</reference>
<feature type="transmembrane region" description="Helical" evidence="16">
    <location>
        <begin position="332"/>
        <end position="350"/>
    </location>
</feature>
<protein>
    <recommendedName>
        <fullName evidence="12">Probable peptidoglycan glycosyltransferase FtsW</fullName>
        <ecNumber evidence="14">2.4.99.28</ecNumber>
    </recommendedName>
    <alternativeName>
        <fullName evidence="13">Cell division protein FtsW</fullName>
    </alternativeName>
    <alternativeName>
        <fullName evidence="10">Cell wall polymerase</fullName>
    </alternativeName>
    <alternativeName>
        <fullName evidence="9">Peptidoglycan polymerase</fullName>
    </alternativeName>
</protein>
<organism evidence="17">
    <name type="scientific">Aerophobetes bacterium</name>
    <dbReference type="NCBI Taxonomy" id="2030807"/>
    <lineage>
        <taxon>Bacteria</taxon>
        <taxon>Candidatus Aerophobota</taxon>
    </lineage>
</organism>
<dbReference type="GO" id="GO:0009252">
    <property type="term" value="P:peptidoglycan biosynthetic process"/>
    <property type="evidence" value="ECO:0007669"/>
    <property type="project" value="UniProtKB-KW"/>
</dbReference>
<evidence type="ECO:0000256" key="9">
    <source>
        <dbReference type="ARBA" id="ARBA00032370"/>
    </source>
</evidence>
<dbReference type="InterPro" id="IPR018365">
    <property type="entry name" value="Cell_cycle_FtsW-rel_CS"/>
</dbReference>
<keyword evidence="4 16" id="KW-0812">Transmembrane</keyword>
<sequence>MRILKKEFDIYIIVPTICLCLWGLFHLYTISLEDSYYYFERQAIWLCFGIFFLFLFSFFPKEVWSRLSYLVYTATVFFLVLVIVKGSAIYGAKRWLDIGFFNFQPSELAKLSLILALSKILSGKERIGWKNILLSFILASLFFFLIAVQPDLGTALIVFSLWLILLFLSGISLKSFFVLIGTILASLPIFYLFLRPYQKLRILTYLNLHKDPLGAGWSSLQSKIAIGSGRIFGKGIGGAAHTKLKYLPQPLTDFIFSSIGEEWGFIGVSLLIVAYVMIILRGLSFALREGKSFSGLFAAGFVTLIAVQAFINMGMASGIIPVTGVPLPFVSYGGSSLLVFLSGTGILLSLSREEL</sequence>
<comment type="subcellular location">
    <subcellularLocation>
        <location evidence="1">Membrane</location>
        <topology evidence="1">Multi-pass membrane protein</topology>
    </subcellularLocation>
</comment>
<evidence type="ECO:0000256" key="8">
    <source>
        <dbReference type="ARBA" id="ARBA00023136"/>
    </source>
</evidence>
<dbReference type="Pfam" id="PF01098">
    <property type="entry name" value="FTSW_RODA_SPOVE"/>
    <property type="match status" value="1"/>
</dbReference>
<keyword evidence="5" id="KW-0133">Cell shape</keyword>
<dbReference type="InterPro" id="IPR011923">
    <property type="entry name" value="RodA/MrdB"/>
</dbReference>
<keyword evidence="6" id="KW-0573">Peptidoglycan synthesis</keyword>
<feature type="transmembrane region" description="Helical" evidence="16">
    <location>
        <begin position="12"/>
        <end position="30"/>
    </location>
</feature>
<dbReference type="EMBL" id="DRTT01000063">
    <property type="protein sequence ID" value="HHF98254.1"/>
    <property type="molecule type" value="Genomic_DNA"/>
</dbReference>
<evidence type="ECO:0000313" key="17">
    <source>
        <dbReference type="EMBL" id="HHF98254.1"/>
    </source>
</evidence>
<comment type="caution">
    <text evidence="17">The sequence shown here is derived from an EMBL/GenBank/DDBJ whole genome shotgun (WGS) entry which is preliminary data.</text>
</comment>
<comment type="similarity">
    <text evidence="11">Belongs to the SEDS family. FtsW subfamily.</text>
</comment>
<feature type="transmembrane region" description="Helical" evidence="16">
    <location>
        <begin position="263"/>
        <end position="283"/>
    </location>
</feature>
<dbReference type="GO" id="GO:0005886">
    <property type="term" value="C:plasma membrane"/>
    <property type="evidence" value="ECO:0007669"/>
    <property type="project" value="TreeGrafter"/>
</dbReference>
<evidence type="ECO:0000256" key="10">
    <source>
        <dbReference type="ARBA" id="ARBA00033270"/>
    </source>
</evidence>
<feature type="transmembrane region" description="Helical" evidence="16">
    <location>
        <begin position="129"/>
        <end position="146"/>
    </location>
</feature>
<dbReference type="AlphaFoldDB" id="A0A7V5HYM0"/>
<dbReference type="PROSITE" id="PS00428">
    <property type="entry name" value="FTSW_RODA_SPOVE"/>
    <property type="match status" value="1"/>
</dbReference>
<dbReference type="EC" id="2.4.99.28" evidence="14"/>
<dbReference type="PANTHER" id="PTHR30474:SF2">
    <property type="entry name" value="PEPTIDOGLYCAN GLYCOSYLTRANSFERASE FTSW-RELATED"/>
    <property type="match status" value="1"/>
</dbReference>
<dbReference type="GO" id="GO:0008955">
    <property type="term" value="F:peptidoglycan glycosyltransferase activity"/>
    <property type="evidence" value="ECO:0007669"/>
    <property type="project" value="UniProtKB-EC"/>
</dbReference>
<feature type="transmembrane region" description="Helical" evidence="16">
    <location>
        <begin position="295"/>
        <end position="320"/>
    </location>
</feature>
<feature type="transmembrane region" description="Helical" evidence="16">
    <location>
        <begin position="71"/>
        <end position="92"/>
    </location>
</feature>
<evidence type="ECO:0000256" key="13">
    <source>
        <dbReference type="ARBA" id="ARBA00041418"/>
    </source>
</evidence>
<gene>
    <name evidence="17" type="primary">rodA</name>
    <name evidence="17" type="ORF">ENL39_02055</name>
</gene>
<dbReference type="NCBIfam" id="TIGR02210">
    <property type="entry name" value="rodA_shape"/>
    <property type="match status" value="1"/>
</dbReference>
<dbReference type="InterPro" id="IPR001182">
    <property type="entry name" value="FtsW/RodA"/>
</dbReference>
<accession>A0A7V5HYM0</accession>
<evidence type="ECO:0000256" key="12">
    <source>
        <dbReference type="ARBA" id="ARBA00041185"/>
    </source>
</evidence>
<dbReference type="PANTHER" id="PTHR30474">
    <property type="entry name" value="CELL CYCLE PROTEIN"/>
    <property type="match status" value="1"/>
</dbReference>
<evidence type="ECO:0000256" key="2">
    <source>
        <dbReference type="ARBA" id="ARBA00022676"/>
    </source>
</evidence>
<proteinExistence type="inferred from homology"/>
<evidence type="ECO:0000256" key="6">
    <source>
        <dbReference type="ARBA" id="ARBA00022984"/>
    </source>
</evidence>
<evidence type="ECO:0000256" key="3">
    <source>
        <dbReference type="ARBA" id="ARBA00022679"/>
    </source>
</evidence>